<evidence type="ECO:0000313" key="2">
    <source>
        <dbReference type="Proteomes" id="UP001148737"/>
    </source>
</evidence>
<accession>A0ACC1QSV4</accession>
<organism evidence="1 2">
    <name type="scientific">Lecanicillium saksenae</name>
    <dbReference type="NCBI Taxonomy" id="468837"/>
    <lineage>
        <taxon>Eukaryota</taxon>
        <taxon>Fungi</taxon>
        <taxon>Dikarya</taxon>
        <taxon>Ascomycota</taxon>
        <taxon>Pezizomycotina</taxon>
        <taxon>Sordariomycetes</taxon>
        <taxon>Hypocreomycetidae</taxon>
        <taxon>Hypocreales</taxon>
        <taxon>Cordycipitaceae</taxon>
        <taxon>Lecanicillium</taxon>
    </lineage>
</organism>
<evidence type="ECO:0000313" key="1">
    <source>
        <dbReference type="EMBL" id="KAJ3492602.1"/>
    </source>
</evidence>
<dbReference type="Proteomes" id="UP001148737">
    <property type="component" value="Unassembled WGS sequence"/>
</dbReference>
<keyword evidence="2" id="KW-1185">Reference proteome</keyword>
<protein>
    <submittedName>
        <fullName evidence="1">Uncharacterized protein</fullName>
    </submittedName>
</protein>
<dbReference type="EMBL" id="JANAKD010000581">
    <property type="protein sequence ID" value="KAJ3492602.1"/>
    <property type="molecule type" value="Genomic_DNA"/>
</dbReference>
<gene>
    <name evidence="1" type="ORF">NLG97_g5278</name>
</gene>
<proteinExistence type="predicted"/>
<name>A0ACC1QSV4_9HYPO</name>
<reference evidence="1" key="1">
    <citation type="submission" date="2022-07" db="EMBL/GenBank/DDBJ databases">
        <title>Genome Sequence of Lecanicillium saksenae.</title>
        <authorList>
            <person name="Buettner E."/>
        </authorList>
    </citation>
    <scope>NUCLEOTIDE SEQUENCE</scope>
    <source>
        <strain evidence="1">VT-O1</strain>
    </source>
</reference>
<comment type="caution">
    <text evidence="1">The sequence shown here is derived from an EMBL/GenBank/DDBJ whole genome shotgun (WGS) entry which is preliminary data.</text>
</comment>
<sequence length="88" mass="9307">MKGSTLILLGVVGGTVACDAPEVNGNTVGIIKQLEGFRANLYDDGYGTQHVGYGHACKQKDCAELPYPIPISEADAEKVLIKDLGVRC</sequence>